<dbReference type="Gene3D" id="2.60.120.260">
    <property type="entry name" value="Galactose-binding domain-like"/>
    <property type="match status" value="1"/>
</dbReference>
<comment type="similarity">
    <text evidence="2">Belongs to the glycosyl hydrolase 2 family.</text>
</comment>
<dbReference type="InterPro" id="IPR051913">
    <property type="entry name" value="GH2_Domain-Containing"/>
</dbReference>
<dbReference type="Proteomes" id="UP000544222">
    <property type="component" value="Unassembled WGS sequence"/>
</dbReference>
<evidence type="ECO:0000256" key="1">
    <source>
        <dbReference type="ARBA" id="ARBA00006067"/>
    </source>
</evidence>
<evidence type="ECO:0000256" key="5">
    <source>
        <dbReference type="ARBA" id="ARBA00022807"/>
    </source>
</evidence>
<dbReference type="InterPro" id="IPR006101">
    <property type="entry name" value="Glyco_hydro_2"/>
</dbReference>
<dbReference type="SUPFAM" id="SSF51445">
    <property type="entry name" value="(Trans)glycosidases"/>
    <property type="match status" value="1"/>
</dbReference>
<comment type="similarity">
    <text evidence="1">Belongs to the peptidase C25 family.</text>
</comment>
<keyword evidence="5" id="KW-0788">Thiol protease</keyword>
<dbReference type="GO" id="GO:0005975">
    <property type="term" value="P:carbohydrate metabolic process"/>
    <property type="evidence" value="ECO:0007669"/>
    <property type="project" value="InterPro"/>
</dbReference>
<dbReference type="AlphaFoldDB" id="A0A7W5DPN5"/>
<evidence type="ECO:0000259" key="11">
    <source>
        <dbReference type="Pfam" id="PF18565"/>
    </source>
</evidence>
<dbReference type="Pfam" id="PF02837">
    <property type="entry name" value="Glyco_hydro_2_N"/>
    <property type="match status" value="1"/>
</dbReference>
<organism evidence="12 13">
    <name type="scientific">Microbacter margulisiae</name>
    <dbReference type="NCBI Taxonomy" id="1350067"/>
    <lineage>
        <taxon>Bacteria</taxon>
        <taxon>Pseudomonadati</taxon>
        <taxon>Bacteroidota</taxon>
        <taxon>Bacteroidia</taxon>
        <taxon>Bacteroidales</taxon>
        <taxon>Porphyromonadaceae</taxon>
        <taxon>Microbacter</taxon>
    </lineage>
</organism>
<dbReference type="EC" id="3.2.1.23" evidence="12"/>
<feature type="domain" description="Glycoside hydrolase family 2" evidence="11">
    <location>
        <begin position="709"/>
        <end position="786"/>
    </location>
</feature>
<dbReference type="InterPro" id="IPR036156">
    <property type="entry name" value="Beta-gal/glucu_dom_sf"/>
</dbReference>
<accession>A0A7W5DPN5</accession>
<gene>
    <name evidence="12" type="ORF">FHX64_000427</name>
</gene>
<evidence type="ECO:0000256" key="6">
    <source>
        <dbReference type="ARBA" id="ARBA00023295"/>
    </source>
</evidence>
<feature type="domain" description="DUF4982" evidence="10">
    <location>
        <begin position="623"/>
        <end position="686"/>
    </location>
</feature>
<dbReference type="SUPFAM" id="SSF49303">
    <property type="entry name" value="beta-Galactosidase/glucuronidase domain"/>
    <property type="match status" value="1"/>
</dbReference>
<dbReference type="GO" id="GO:0008234">
    <property type="term" value="F:cysteine-type peptidase activity"/>
    <property type="evidence" value="ECO:0007669"/>
    <property type="project" value="UniProtKB-KW"/>
</dbReference>
<feature type="domain" description="Glycosyl hydrolases family 2 sugar binding" evidence="9">
    <location>
        <begin position="86"/>
        <end position="187"/>
    </location>
</feature>
<feature type="domain" description="Glycoside hydrolase family 2 immunoglobulin-like beta-sandwich" evidence="7">
    <location>
        <begin position="211"/>
        <end position="313"/>
    </location>
</feature>
<protein>
    <submittedName>
        <fullName evidence="12">Beta-galactosidase</fullName>
        <ecNumber evidence="12">3.2.1.23</ecNumber>
    </submittedName>
</protein>
<evidence type="ECO:0000256" key="4">
    <source>
        <dbReference type="ARBA" id="ARBA00022801"/>
    </source>
</evidence>
<evidence type="ECO:0000313" key="12">
    <source>
        <dbReference type="EMBL" id="MBB3186264.1"/>
    </source>
</evidence>
<dbReference type="SUPFAM" id="SSF49373">
    <property type="entry name" value="Invasin/intimin cell-adhesion fragments"/>
    <property type="match status" value="1"/>
</dbReference>
<dbReference type="InterPro" id="IPR017853">
    <property type="entry name" value="GH"/>
</dbReference>
<dbReference type="EMBL" id="JACHYB010000001">
    <property type="protein sequence ID" value="MBB3186264.1"/>
    <property type="molecule type" value="Genomic_DNA"/>
</dbReference>
<sequence>MDSFSIVRFRLLFAITICCLLNTTSVVSQRQKLNFNDNWQFRNQEDLGQTVIHPEDTSYLFSGWETVTLPHTAKIEPLVIKHPWVGISWYKKDFVPNASWKGRKVYIEFGAVMQKAKVWFNGKLLMTHYVGYLPFVIDLTPYLEFGKRNRLLVQADNHDDPNTPPGRPIMSLDFCYYSGIYRDVSLVITHLLHITNAIKENKTASGGLFVWYPQVSEKSATVAIETNVRNEYSIAKHFFVVSSLRDRTGRIVAKTTSSGQSLLAGRDKSIRQEIKVTDPALWSPDRPYLYTLTVALKGKSGVEDKLSIRIGIRKFEIKNEHFLINGHPLLLVGTNRHQEYPYIGNALSDNAQYRDAVKIKEAGFNIVRLSHYPQSPAFMDACDELGLLTIDAIPGWQFVGKDTFQMRSYQDARELIRRDRNHPCVAMWELSLNESPMPDAFMKKMNEIAREESPNTKLITCGWIDRYYDVFIPARQHAKFPDYWKKYKGRIPLFTGEYGDWEYFAQDAGLNQAGYAGLKSDERTSRQLRSDGEKRLLQQALNFQEAHNDDLCNPHLGDANWLMFDYNRGYSPDIEASGIMDIFRLPKFAYYFYRSQAAPRVGVTSYDASPTVKIASFWNAKSTTDIKVYSNCQEVALYLNGKLIARKKAVRDKYSDHLPYPPFLFSLPAFKPGQLKAVGYIGGKPVKTDEVSTPGKTVSIRLSYDKSGRALKADGADVVFVYATLCDAKGNPVYDNGIKVRFTLRGDARLIGDNPASSECGVATILLQAGKIPGTVTVIAHAEGMPDIFLPIKMVK</sequence>
<dbReference type="PANTHER" id="PTHR42732">
    <property type="entry name" value="BETA-GALACTOSIDASE"/>
    <property type="match status" value="1"/>
</dbReference>
<reference evidence="12 13" key="1">
    <citation type="submission" date="2020-08" db="EMBL/GenBank/DDBJ databases">
        <title>Genomic Encyclopedia of Type Strains, Phase IV (KMG-IV): sequencing the most valuable type-strain genomes for metagenomic binning, comparative biology and taxonomic classification.</title>
        <authorList>
            <person name="Goeker M."/>
        </authorList>
    </citation>
    <scope>NUCLEOTIDE SEQUENCE [LARGE SCALE GENOMIC DNA]</scope>
    <source>
        <strain evidence="12 13">DSM 27471</strain>
    </source>
</reference>
<evidence type="ECO:0000259" key="8">
    <source>
        <dbReference type="Pfam" id="PF02836"/>
    </source>
</evidence>
<dbReference type="InterPro" id="IPR008979">
    <property type="entry name" value="Galactose-bd-like_sf"/>
</dbReference>
<dbReference type="PRINTS" id="PR00132">
    <property type="entry name" value="GLHYDRLASE2"/>
</dbReference>
<evidence type="ECO:0000256" key="3">
    <source>
        <dbReference type="ARBA" id="ARBA00022670"/>
    </source>
</evidence>
<dbReference type="Pfam" id="PF18565">
    <property type="entry name" value="Glyco_hydro2_C5"/>
    <property type="match status" value="1"/>
</dbReference>
<evidence type="ECO:0000313" key="13">
    <source>
        <dbReference type="Proteomes" id="UP000544222"/>
    </source>
</evidence>
<dbReference type="InterPro" id="IPR032311">
    <property type="entry name" value="DUF4982"/>
</dbReference>
<keyword evidence="6 12" id="KW-0326">Glycosidase</keyword>
<dbReference type="InterPro" id="IPR006104">
    <property type="entry name" value="Glyco_hydro_2_N"/>
</dbReference>
<dbReference type="InterPro" id="IPR006102">
    <property type="entry name" value="Ig-like_GH2"/>
</dbReference>
<dbReference type="InterPro" id="IPR040605">
    <property type="entry name" value="Glyco_hydro2_dom5"/>
</dbReference>
<evidence type="ECO:0000259" key="9">
    <source>
        <dbReference type="Pfam" id="PF02837"/>
    </source>
</evidence>
<evidence type="ECO:0000259" key="7">
    <source>
        <dbReference type="Pfam" id="PF00703"/>
    </source>
</evidence>
<dbReference type="Pfam" id="PF16355">
    <property type="entry name" value="DUF4982"/>
    <property type="match status" value="1"/>
</dbReference>
<evidence type="ECO:0000256" key="2">
    <source>
        <dbReference type="ARBA" id="ARBA00007401"/>
    </source>
</evidence>
<dbReference type="GO" id="GO:0004565">
    <property type="term" value="F:beta-galactosidase activity"/>
    <property type="evidence" value="ECO:0007669"/>
    <property type="project" value="UniProtKB-EC"/>
</dbReference>
<name>A0A7W5DPN5_9PORP</name>
<comment type="caution">
    <text evidence="12">The sequence shown here is derived from an EMBL/GenBank/DDBJ whole genome shotgun (WGS) entry which is preliminary data.</text>
</comment>
<dbReference type="InterPro" id="IPR008964">
    <property type="entry name" value="Invasin/intimin_cell_adhesion"/>
</dbReference>
<dbReference type="PANTHER" id="PTHR42732:SF1">
    <property type="entry name" value="BETA-MANNOSIDASE"/>
    <property type="match status" value="1"/>
</dbReference>
<dbReference type="InterPro" id="IPR006103">
    <property type="entry name" value="Glyco_hydro_2_cat"/>
</dbReference>
<dbReference type="GO" id="GO:0006508">
    <property type="term" value="P:proteolysis"/>
    <property type="evidence" value="ECO:0007669"/>
    <property type="project" value="UniProtKB-KW"/>
</dbReference>
<keyword evidence="4 12" id="KW-0378">Hydrolase</keyword>
<dbReference type="InterPro" id="IPR013783">
    <property type="entry name" value="Ig-like_fold"/>
</dbReference>
<dbReference type="RefSeq" id="WP_183412179.1">
    <property type="nucleotide sequence ID" value="NZ_JACHYB010000001.1"/>
</dbReference>
<dbReference type="Pfam" id="PF02836">
    <property type="entry name" value="Glyco_hydro_2_C"/>
    <property type="match status" value="1"/>
</dbReference>
<evidence type="ECO:0000259" key="10">
    <source>
        <dbReference type="Pfam" id="PF16355"/>
    </source>
</evidence>
<proteinExistence type="inferred from homology"/>
<feature type="domain" description="Glycoside hydrolase family 2 catalytic" evidence="8">
    <location>
        <begin position="316"/>
        <end position="462"/>
    </location>
</feature>
<dbReference type="Gene3D" id="2.60.40.10">
    <property type="entry name" value="Immunoglobulins"/>
    <property type="match status" value="3"/>
</dbReference>
<keyword evidence="13" id="KW-1185">Reference proteome</keyword>
<dbReference type="SUPFAM" id="SSF49785">
    <property type="entry name" value="Galactose-binding domain-like"/>
    <property type="match status" value="1"/>
</dbReference>
<keyword evidence="3" id="KW-0645">Protease</keyword>
<dbReference type="Gene3D" id="3.20.20.80">
    <property type="entry name" value="Glycosidases"/>
    <property type="match status" value="1"/>
</dbReference>
<dbReference type="Pfam" id="PF00703">
    <property type="entry name" value="Glyco_hydro_2"/>
    <property type="match status" value="1"/>
</dbReference>